<organism evidence="11 14">
    <name type="scientific">Bradyrhizobium guangdongense</name>
    <dbReference type="NCBI Taxonomy" id="1325090"/>
    <lineage>
        <taxon>Bacteria</taxon>
        <taxon>Pseudomonadati</taxon>
        <taxon>Pseudomonadota</taxon>
        <taxon>Alphaproteobacteria</taxon>
        <taxon>Hyphomicrobiales</taxon>
        <taxon>Nitrobacteraceae</taxon>
        <taxon>Bradyrhizobium</taxon>
    </lineage>
</organism>
<dbReference type="NCBIfam" id="TIGR01882">
    <property type="entry name" value="peptidase-T"/>
    <property type="match status" value="1"/>
</dbReference>
<accession>A0A410V8C4</accession>
<evidence type="ECO:0000313" key="12">
    <source>
        <dbReference type="EMBL" id="QOZ60960.1"/>
    </source>
</evidence>
<evidence type="ECO:0000256" key="1">
    <source>
        <dbReference type="ARBA" id="ARBA00009692"/>
    </source>
</evidence>
<reference evidence="11" key="3">
    <citation type="submission" date="2022-12" db="EMBL/GenBank/DDBJ databases">
        <authorList>
            <person name="Sun Q."/>
            <person name="Zhou Y."/>
        </authorList>
    </citation>
    <scope>NUCLEOTIDE SEQUENCE</scope>
    <source>
        <strain evidence="11">CGMCC 1.15034</strain>
    </source>
</reference>
<comment type="similarity">
    <text evidence="1">Belongs to the peptidase M20B family.</text>
</comment>
<evidence type="ECO:0000256" key="5">
    <source>
        <dbReference type="ARBA" id="ARBA00022833"/>
    </source>
</evidence>
<evidence type="ECO:0000256" key="9">
    <source>
        <dbReference type="PIRSR" id="PIRSR037215-2"/>
    </source>
</evidence>
<feature type="binding site" evidence="9">
    <location>
        <position position="146"/>
    </location>
    <ligand>
        <name>Zn(2+)</name>
        <dbReference type="ChEBI" id="CHEBI:29105"/>
        <label>2</label>
    </ligand>
</feature>
<keyword evidence="13" id="KW-1185">Reference proteome</keyword>
<protein>
    <recommendedName>
        <fullName evidence="7">Peptidase T</fullName>
        <ecNumber evidence="7">3.4.11.4</ecNumber>
    </recommendedName>
</protein>
<comment type="cofactor">
    <cofactor evidence="9">
        <name>Zn(2+)</name>
        <dbReference type="ChEBI" id="CHEBI:29105"/>
    </cofactor>
    <text evidence="9">Binds 2 Zn(2+) ions per subunit.</text>
</comment>
<dbReference type="Pfam" id="PF07687">
    <property type="entry name" value="M20_dimer"/>
    <property type="match status" value="1"/>
</dbReference>
<dbReference type="AlphaFoldDB" id="A0A410V8C4"/>
<evidence type="ECO:0000256" key="2">
    <source>
        <dbReference type="ARBA" id="ARBA00022670"/>
    </source>
</evidence>
<feature type="binding site" evidence="9">
    <location>
        <position position="203"/>
    </location>
    <ligand>
        <name>Zn(2+)</name>
        <dbReference type="ChEBI" id="CHEBI:29105"/>
        <label>1</label>
    </ligand>
</feature>
<dbReference type="Gene3D" id="3.40.630.10">
    <property type="entry name" value="Zn peptidases"/>
    <property type="match status" value="1"/>
</dbReference>
<keyword evidence="4 12" id="KW-0378">Hydrolase</keyword>
<proteinExistence type="inferred from homology"/>
<feature type="active site" description="Proton acceptor" evidence="8">
    <location>
        <position position="180"/>
    </location>
</feature>
<dbReference type="Proteomes" id="UP000593880">
    <property type="component" value="Chromosome"/>
</dbReference>
<dbReference type="InterPro" id="IPR001261">
    <property type="entry name" value="ArgE/DapE_CS"/>
</dbReference>
<dbReference type="InterPro" id="IPR011650">
    <property type="entry name" value="Peptidase_M20_dimer"/>
</dbReference>
<dbReference type="OrthoDB" id="9804934at2"/>
<feature type="active site" evidence="8">
    <location>
        <position position="85"/>
    </location>
</feature>
<name>A0A410V8C4_9BRAD</name>
<dbReference type="Pfam" id="PF01546">
    <property type="entry name" value="Peptidase_M20"/>
    <property type="match status" value="1"/>
</dbReference>
<dbReference type="Gene3D" id="3.30.70.360">
    <property type="match status" value="1"/>
</dbReference>
<dbReference type="NCBIfam" id="NF003976">
    <property type="entry name" value="PRK05469.1"/>
    <property type="match status" value="1"/>
</dbReference>
<sequence>MSLTFAHTVTERFLRYVTIDTQSDPNSPASPSTEKQKDLGRVLVTELKAMGVADAHLDDYGYVYATIPANTTKKVPVICFCSHMDTSPDVTGKDVKPQVVKNYRGGDITLPADPSQVIRFAEHPALKNQIGNDIITTDGTTLLGADNKAGVAEIMDAAHFFINNPDVKHGTIKILFTPDEEIGRGVDNVDIKKLGADFGYTMDGESAGSVEDETFSADGATITISGVSAHPGYAKGKMEHAIKIAAAIVERLPKEGCSPETTSGKQGFLHPVGIEGALEQATLSFIVRDFTEEGLKEKEVLLETIVKDVMKEYPRSTYKFEVREQYRNMKQVIDRHPHILEYAIEAIRRAELRPMRTAIRGGTDGSRLSFMGLPCPNIFAGEHAFHSRLEWVSRQDMEKAVQTIVHLAMIWEEKA</sequence>
<evidence type="ECO:0000256" key="6">
    <source>
        <dbReference type="ARBA" id="ARBA00023049"/>
    </source>
</evidence>
<dbReference type="PANTHER" id="PTHR42994">
    <property type="entry name" value="PEPTIDASE T"/>
    <property type="match status" value="1"/>
</dbReference>
<reference evidence="12 13" key="2">
    <citation type="submission" date="2018-06" db="EMBL/GenBank/DDBJ databases">
        <title>Comparative genomics of rhizobia nodulating Arachis hypogaea in China.</title>
        <authorList>
            <person name="Li Y."/>
        </authorList>
    </citation>
    <scope>NUCLEOTIDE SEQUENCE [LARGE SCALE GENOMIC DNA]</scope>
    <source>
        <strain evidence="12 13">CCBAU 51658</strain>
    </source>
</reference>
<dbReference type="NCBIfam" id="NF009920">
    <property type="entry name" value="PRK13381.1"/>
    <property type="match status" value="1"/>
</dbReference>
<evidence type="ECO:0000313" key="14">
    <source>
        <dbReference type="Proteomes" id="UP000625079"/>
    </source>
</evidence>
<dbReference type="RefSeq" id="WP_128966557.1">
    <property type="nucleotide sequence ID" value="NZ_BMHC01000006.1"/>
</dbReference>
<dbReference type="GO" id="GO:0045148">
    <property type="term" value="F:tripeptide aminopeptidase activity"/>
    <property type="evidence" value="ECO:0007669"/>
    <property type="project" value="UniProtKB-UniRule"/>
</dbReference>
<evidence type="ECO:0000256" key="8">
    <source>
        <dbReference type="PIRSR" id="PIRSR037215-1"/>
    </source>
</evidence>
<dbReference type="InterPro" id="IPR036264">
    <property type="entry name" value="Bact_exopeptidase_dim_dom"/>
</dbReference>
<dbReference type="SUPFAM" id="SSF53187">
    <property type="entry name" value="Zn-dependent exopeptidases"/>
    <property type="match status" value="1"/>
</dbReference>
<dbReference type="GO" id="GO:0008270">
    <property type="term" value="F:zinc ion binding"/>
    <property type="evidence" value="ECO:0007669"/>
    <property type="project" value="InterPro"/>
</dbReference>
<evidence type="ECO:0000256" key="4">
    <source>
        <dbReference type="ARBA" id="ARBA00022801"/>
    </source>
</evidence>
<feature type="domain" description="Peptidase M20 dimerisation" evidence="10">
    <location>
        <begin position="214"/>
        <end position="313"/>
    </location>
</feature>
<evidence type="ECO:0000259" key="10">
    <source>
        <dbReference type="Pfam" id="PF07687"/>
    </source>
</evidence>
<feature type="binding site" evidence="9">
    <location>
        <position position="83"/>
    </location>
    <ligand>
        <name>Zn(2+)</name>
        <dbReference type="ChEBI" id="CHEBI:29105"/>
        <label>1</label>
    </ligand>
</feature>
<feature type="binding site" evidence="9">
    <location>
        <position position="146"/>
    </location>
    <ligand>
        <name>Zn(2+)</name>
        <dbReference type="ChEBI" id="CHEBI:29105"/>
        <label>1</label>
    </ligand>
</feature>
<feature type="binding site" evidence="9">
    <location>
        <position position="181"/>
    </location>
    <ligand>
        <name>Zn(2+)</name>
        <dbReference type="ChEBI" id="CHEBI:29105"/>
        <label>2</label>
    </ligand>
</feature>
<evidence type="ECO:0000256" key="3">
    <source>
        <dbReference type="ARBA" id="ARBA00022723"/>
    </source>
</evidence>
<evidence type="ECO:0000256" key="7">
    <source>
        <dbReference type="NCBIfam" id="TIGR01882"/>
    </source>
</evidence>
<evidence type="ECO:0000313" key="13">
    <source>
        <dbReference type="Proteomes" id="UP000593880"/>
    </source>
</evidence>
<dbReference type="PIRSF" id="PIRSF037215">
    <property type="entry name" value="Peptidase_M20B"/>
    <property type="match status" value="1"/>
</dbReference>
<keyword evidence="5 9" id="KW-0862">Zinc</keyword>
<dbReference type="EMBL" id="BMHC01000006">
    <property type="protein sequence ID" value="GGI25305.1"/>
    <property type="molecule type" value="Genomic_DNA"/>
</dbReference>
<keyword evidence="12" id="KW-0031">Aminopeptidase</keyword>
<gene>
    <name evidence="11" type="primary">pepT</name>
    <name evidence="11" type="ORF">GCM10010987_33720</name>
    <name evidence="12" type="ORF">XH86_21185</name>
</gene>
<dbReference type="PROSITE" id="PS00759">
    <property type="entry name" value="ARGE_DAPE_CPG2_2"/>
    <property type="match status" value="1"/>
</dbReference>
<dbReference type="InterPro" id="IPR002933">
    <property type="entry name" value="Peptidase_M20"/>
</dbReference>
<evidence type="ECO:0000313" key="11">
    <source>
        <dbReference type="EMBL" id="GGI25305.1"/>
    </source>
</evidence>
<dbReference type="GO" id="GO:0008237">
    <property type="term" value="F:metallopeptidase activity"/>
    <property type="evidence" value="ECO:0007669"/>
    <property type="project" value="UniProtKB-KW"/>
</dbReference>
<dbReference type="EMBL" id="CP030057">
    <property type="protein sequence ID" value="QOZ60960.1"/>
    <property type="molecule type" value="Genomic_DNA"/>
</dbReference>
<dbReference type="GO" id="GO:0006508">
    <property type="term" value="P:proteolysis"/>
    <property type="evidence" value="ECO:0007669"/>
    <property type="project" value="UniProtKB-UniRule"/>
</dbReference>
<keyword evidence="6" id="KW-0482">Metalloprotease</keyword>
<dbReference type="InterPro" id="IPR010161">
    <property type="entry name" value="Peptidase_M20B"/>
</dbReference>
<feature type="binding site" evidence="9">
    <location>
        <position position="386"/>
    </location>
    <ligand>
        <name>Zn(2+)</name>
        <dbReference type="ChEBI" id="CHEBI:29105"/>
        <label>2</label>
    </ligand>
</feature>
<dbReference type="PANTHER" id="PTHR42994:SF1">
    <property type="entry name" value="PEPTIDASE T"/>
    <property type="match status" value="1"/>
</dbReference>
<keyword evidence="3 9" id="KW-0479">Metal-binding</keyword>
<dbReference type="SUPFAM" id="SSF55031">
    <property type="entry name" value="Bacterial exopeptidase dimerisation domain"/>
    <property type="match status" value="1"/>
</dbReference>
<dbReference type="EC" id="3.4.11.4" evidence="7"/>
<dbReference type="Proteomes" id="UP000625079">
    <property type="component" value="Unassembled WGS sequence"/>
</dbReference>
<keyword evidence="2" id="KW-0645">Protease</keyword>
<dbReference type="GO" id="GO:0006518">
    <property type="term" value="P:peptide metabolic process"/>
    <property type="evidence" value="ECO:0007669"/>
    <property type="project" value="InterPro"/>
</dbReference>
<reference evidence="11" key="1">
    <citation type="journal article" date="2014" name="Int. J. Syst. Evol. Microbiol.">
        <title>Complete genome sequence of Corynebacterium casei LMG S-19264T (=DSM 44701T), isolated from a smear-ripened cheese.</title>
        <authorList>
            <consortium name="US DOE Joint Genome Institute (JGI-PGF)"/>
            <person name="Walter F."/>
            <person name="Albersmeier A."/>
            <person name="Kalinowski J."/>
            <person name="Ruckert C."/>
        </authorList>
    </citation>
    <scope>NUCLEOTIDE SEQUENCE</scope>
    <source>
        <strain evidence="11">CGMCC 1.15034</strain>
    </source>
</reference>
<dbReference type="GO" id="GO:0005829">
    <property type="term" value="C:cytosol"/>
    <property type="evidence" value="ECO:0007669"/>
    <property type="project" value="TreeGrafter"/>
</dbReference>
<dbReference type="CDD" id="cd03892">
    <property type="entry name" value="M20_peptT"/>
    <property type="match status" value="1"/>
</dbReference>